<keyword evidence="1" id="KW-0233">DNA recombination</keyword>
<name>A0A2U3LNG0_9FIRM</name>
<evidence type="ECO:0000256" key="1">
    <source>
        <dbReference type="ARBA" id="ARBA00023172"/>
    </source>
</evidence>
<dbReference type="OrthoDB" id="9788852at2"/>
<gene>
    <name evidence="3" type="primary">yoeC</name>
    <name evidence="3" type="ORF">SBF1_6690002</name>
</gene>
<dbReference type="SUPFAM" id="SSF56349">
    <property type="entry name" value="DNA breaking-rejoining enzymes"/>
    <property type="match status" value="1"/>
</dbReference>
<sequence>MEYVEPIRDRKKIEAIKKILRGSNLRDYVLFTLGINFGLRVSDLLNLKVSDVLDEKGRVRDRITVREKKTGKTKTFPFSDIVIKALKEYLVDTLSERALFPSRKGGGPITRQQAYRIINDAAKMVGIKGKIGTHTLRKTFGYHAYMSGVDVTRIQSLLNHSSPKETLRYIGITQDELDDVYLNLNL</sequence>
<feature type="domain" description="Tyr recombinase" evidence="2">
    <location>
        <begin position="6"/>
        <end position="182"/>
    </location>
</feature>
<protein>
    <submittedName>
        <fullName evidence="3">Putative integrase/recombinase YoeC</fullName>
    </submittedName>
</protein>
<dbReference type="GO" id="GO:0006310">
    <property type="term" value="P:DNA recombination"/>
    <property type="evidence" value="ECO:0007669"/>
    <property type="project" value="UniProtKB-KW"/>
</dbReference>
<dbReference type="Gene3D" id="1.10.443.10">
    <property type="entry name" value="Intergrase catalytic core"/>
    <property type="match status" value="1"/>
</dbReference>
<dbReference type="CDD" id="cd01192">
    <property type="entry name" value="INT_C_like_3"/>
    <property type="match status" value="1"/>
</dbReference>
<dbReference type="InterPro" id="IPR050090">
    <property type="entry name" value="Tyrosine_recombinase_XerCD"/>
</dbReference>
<dbReference type="InterPro" id="IPR011010">
    <property type="entry name" value="DNA_brk_join_enz"/>
</dbReference>
<dbReference type="PANTHER" id="PTHR30349:SF82">
    <property type="entry name" value="INTEGRASE_RECOMBINASE YOEC-RELATED"/>
    <property type="match status" value="1"/>
</dbReference>
<dbReference type="PROSITE" id="PS51898">
    <property type="entry name" value="TYR_RECOMBINASE"/>
    <property type="match status" value="1"/>
</dbReference>
<reference evidence="4" key="1">
    <citation type="submission" date="2018-02" db="EMBL/GenBank/DDBJ databases">
        <authorList>
            <person name="Hausmann B."/>
        </authorList>
    </citation>
    <scope>NUCLEOTIDE SEQUENCE [LARGE SCALE GENOMIC DNA]</scope>
    <source>
        <strain evidence="4">Peat soil MAG SbF1</strain>
    </source>
</reference>
<organism evidence="3 4">
    <name type="scientific">Candidatus Desulfosporosinus infrequens</name>
    <dbReference type="NCBI Taxonomy" id="2043169"/>
    <lineage>
        <taxon>Bacteria</taxon>
        <taxon>Bacillati</taxon>
        <taxon>Bacillota</taxon>
        <taxon>Clostridia</taxon>
        <taxon>Eubacteriales</taxon>
        <taxon>Desulfitobacteriaceae</taxon>
        <taxon>Desulfosporosinus</taxon>
    </lineage>
</organism>
<evidence type="ECO:0000313" key="3">
    <source>
        <dbReference type="EMBL" id="SPF53465.1"/>
    </source>
</evidence>
<evidence type="ECO:0000259" key="2">
    <source>
        <dbReference type="PROSITE" id="PS51898"/>
    </source>
</evidence>
<dbReference type="Proteomes" id="UP000238916">
    <property type="component" value="Unassembled WGS sequence"/>
</dbReference>
<dbReference type="InterPro" id="IPR013762">
    <property type="entry name" value="Integrase-like_cat_sf"/>
</dbReference>
<dbReference type="PANTHER" id="PTHR30349">
    <property type="entry name" value="PHAGE INTEGRASE-RELATED"/>
    <property type="match status" value="1"/>
</dbReference>
<dbReference type="GO" id="GO:0015074">
    <property type="term" value="P:DNA integration"/>
    <property type="evidence" value="ECO:0007669"/>
    <property type="project" value="InterPro"/>
</dbReference>
<dbReference type="EMBL" id="OMOF01000633">
    <property type="protein sequence ID" value="SPF53465.1"/>
    <property type="molecule type" value="Genomic_DNA"/>
</dbReference>
<proteinExistence type="predicted"/>
<dbReference type="Pfam" id="PF00589">
    <property type="entry name" value="Phage_integrase"/>
    <property type="match status" value="1"/>
</dbReference>
<dbReference type="InterPro" id="IPR002104">
    <property type="entry name" value="Integrase_catalytic"/>
</dbReference>
<dbReference type="GO" id="GO:0003677">
    <property type="term" value="F:DNA binding"/>
    <property type="evidence" value="ECO:0007669"/>
    <property type="project" value="InterPro"/>
</dbReference>
<accession>A0A2U3LNG0</accession>
<evidence type="ECO:0000313" key="4">
    <source>
        <dbReference type="Proteomes" id="UP000238916"/>
    </source>
</evidence>
<dbReference type="AlphaFoldDB" id="A0A2U3LNG0"/>